<dbReference type="InterPro" id="IPR051783">
    <property type="entry name" value="NAD(P)-dependent_oxidoreduct"/>
</dbReference>
<dbReference type="SUPFAM" id="SSF51735">
    <property type="entry name" value="NAD(P)-binding Rossmann-fold domains"/>
    <property type="match status" value="1"/>
</dbReference>
<dbReference type="EMBL" id="AJYK02000058">
    <property type="protein sequence ID" value="OEF25757.1"/>
    <property type="molecule type" value="Genomic_DNA"/>
</dbReference>
<accession>A0A1E5E2K0</accession>
<dbReference type="Pfam" id="PF01370">
    <property type="entry name" value="Epimerase"/>
    <property type="match status" value="1"/>
</dbReference>
<keyword evidence="3" id="KW-1185">Reference proteome</keyword>
<dbReference type="PANTHER" id="PTHR48079">
    <property type="entry name" value="PROTEIN YEEZ"/>
    <property type="match status" value="1"/>
</dbReference>
<dbReference type="OrthoDB" id="9801056at2"/>
<evidence type="ECO:0000259" key="1">
    <source>
        <dbReference type="Pfam" id="PF01370"/>
    </source>
</evidence>
<dbReference type="InterPro" id="IPR036291">
    <property type="entry name" value="NAD(P)-bd_dom_sf"/>
</dbReference>
<dbReference type="GO" id="GO:0005737">
    <property type="term" value="C:cytoplasm"/>
    <property type="evidence" value="ECO:0007669"/>
    <property type="project" value="TreeGrafter"/>
</dbReference>
<dbReference type="Gene3D" id="3.40.50.720">
    <property type="entry name" value="NAD(P)-binding Rossmann-like Domain"/>
    <property type="match status" value="1"/>
</dbReference>
<protein>
    <submittedName>
        <fullName evidence="2">NAD-dependent dehydratase</fullName>
    </submittedName>
</protein>
<evidence type="ECO:0000313" key="3">
    <source>
        <dbReference type="Proteomes" id="UP000094070"/>
    </source>
</evidence>
<evidence type="ECO:0000313" key="2">
    <source>
        <dbReference type="EMBL" id="OEF25757.1"/>
    </source>
</evidence>
<dbReference type="Proteomes" id="UP000094070">
    <property type="component" value="Unassembled WGS sequence"/>
</dbReference>
<dbReference type="eggNOG" id="COG0451">
    <property type="taxonomic scope" value="Bacteria"/>
</dbReference>
<organism evidence="2 3">
    <name type="scientific">Vibrio rumoiensis 1S-45</name>
    <dbReference type="NCBI Taxonomy" id="1188252"/>
    <lineage>
        <taxon>Bacteria</taxon>
        <taxon>Pseudomonadati</taxon>
        <taxon>Pseudomonadota</taxon>
        <taxon>Gammaproteobacteria</taxon>
        <taxon>Vibrionales</taxon>
        <taxon>Vibrionaceae</taxon>
        <taxon>Vibrio</taxon>
    </lineage>
</organism>
<dbReference type="InterPro" id="IPR001509">
    <property type="entry name" value="Epimerase_deHydtase"/>
</dbReference>
<proteinExistence type="predicted"/>
<dbReference type="AlphaFoldDB" id="A0A1E5E2K0"/>
<name>A0A1E5E2K0_9VIBR</name>
<dbReference type="RefSeq" id="WP_017025107.1">
    <property type="nucleotide sequence ID" value="NZ_AJYK02000058.1"/>
</dbReference>
<dbReference type="GO" id="GO:0004029">
    <property type="term" value="F:aldehyde dehydrogenase (NAD+) activity"/>
    <property type="evidence" value="ECO:0007669"/>
    <property type="project" value="TreeGrafter"/>
</dbReference>
<comment type="caution">
    <text evidence="2">The sequence shown here is derived from an EMBL/GenBank/DDBJ whole genome shotgun (WGS) entry which is preliminary data.</text>
</comment>
<reference evidence="2 3" key="1">
    <citation type="journal article" date="2012" name="Science">
        <title>Ecological populations of bacteria act as socially cohesive units of antibiotic production and resistance.</title>
        <authorList>
            <person name="Cordero O.X."/>
            <person name="Wildschutte H."/>
            <person name="Kirkup B."/>
            <person name="Proehl S."/>
            <person name="Ngo L."/>
            <person name="Hussain F."/>
            <person name="Le Roux F."/>
            <person name="Mincer T."/>
            <person name="Polz M.F."/>
        </authorList>
    </citation>
    <scope>NUCLEOTIDE SEQUENCE [LARGE SCALE GENOMIC DNA]</scope>
    <source>
        <strain evidence="2 3">1S-45</strain>
    </source>
</reference>
<sequence>MSELKSAFVTGAGGFIGRHLVRQLLKENVQVTALMMKGEPIPEGWGDNVKTVTGDVRRLVELEPEIGAVDAIFHLAAVVGDWGARQEHIDITVKGTEQAIELALAWDAHFVVTTSVCAYASVLAKGKLDETDAVGIPSSPYEFCKQEQERVTKEAVARGLKASIIRPGNVFGVESGPWVNTLLGMMREEKPCMVGNGDWDAGLVNVHNLVAMLIAAARSKSTGAEIYNAADGFGITWKEYMPRLAKAANVPAPKSVPLWLAKILAPTLEWLGHVTKRKERPLMTRQSFRLVGGPNEFSIAKAERELGYRPVMSFDDSMKELEAYFAKNPNNDT</sequence>
<feature type="domain" description="NAD-dependent epimerase/dehydratase" evidence="1">
    <location>
        <begin position="8"/>
        <end position="229"/>
    </location>
</feature>
<dbReference type="PANTHER" id="PTHR48079:SF6">
    <property type="entry name" value="NAD(P)-BINDING DOMAIN-CONTAINING PROTEIN-RELATED"/>
    <property type="match status" value="1"/>
</dbReference>
<dbReference type="STRING" id="1188252.A1QC_08295"/>
<gene>
    <name evidence="2" type="ORF">A1QC_08295</name>
</gene>